<gene>
    <name evidence="1" type="ORF">CYCCA115_LOCUS14672</name>
</gene>
<dbReference type="EMBL" id="CAKOGP040001856">
    <property type="protein sequence ID" value="CAJ1954077.1"/>
    <property type="molecule type" value="Genomic_DNA"/>
</dbReference>
<keyword evidence="2" id="KW-1185">Reference proteome</keyword>
<organism evidence="1 2">
    <name type="scientific">Cylindrotheca closterium</name>
    <dbReference type="NCBI Taxonomy" id="2856"/>
    <lineage>
        <taxon>Eukaryota</taxon>
        <taxon>Sar</taxon>
        <taxon>Stramenopiles</taxon>
        <taxon>Ochrophyta</taxon>
        <taxon>Bacillariophyta</taxon>
        <taxon>Bacillariophyceae</taxon>
        <taxon>Bacillariophycidae</taxon>
        <taxon>Bacillariales</taxon>
        <taxon>Bacillariaceae</taxon>
        <taxon>Cylindrotheca</taxon>
    </lineage>
</organism>
<comment type="caution">
    <text evidence="1">The sequence shown here is derived from an EMBL/GenBank/DDBJ whole genome shotgun (WGS) entry which is preliminary data.</text>
</comment>
<accession>A0AAD2FVH3</accession>
<evidence type="ECO:0000313" key="1">
    <source>
        <dbReference type="EMBL" id="CAJ1954077.1"/>
    </source>
</evidence>
<name>A0AAD2FVH3_9STRA</name>
<dbReference type="AlphaFoldDB" id="A0AAD2FVH3"/>
<sequence length="123" mass="13644">MADSTPALTIKECLARFDHLPQVGNPSTYKEVNTLDIANRRNTAKFPSPNGGGQLCHVGLTMTAPDDALISPSDAWVNPSNFEDRHLIVTGDVLKADMLISFFKQVDEMSRREWTENIIQGKD</sequence>
<proteinExistence type="predicted"/>
<reference evidence="1" key="1">
    <citation type="submission" date="2023-08" db="EMBL/GenBank/DDBJ databases">
        <authorList>
            <person name="Audoor S."/>
            <person name="Bilcke G."/>
        </authorList>
    </citation>
    <scope>NUCLEOTIDE SEQUENCE</scope>
</reference>
<protein>
    <submittedName>
        <fullName evidence="1">Uncharacterized protein</fullName>
    </submittedName>
</protein>
<dbReference type="Proteomes" id="UP001295423">
    <property type="component" value="Unassembled WGS sequence"/>
</dbReference>
<evidence type="ECO:0000313" key="2">
    <source>
        <dbReference type="Proteomes" id="UP001295423"/>
    </source>
</evidence>